<protein>
    <submittedName>
        <fullName evidence="6">Phosphotriesterase-related protein</fullName>
    </submittedName>
</protein>
<dbReference type="AlphaFoldDB" id="A0A561TWH5"/>
<comment type="cofactor">
    <cofactor evidence="4">
        <name>a divalent metal cation</name>
        <dbReference type="ChEBI" id="CHEBI:60240"/>
    </cofactor>
    <text evidence="4">Binds 2 divalent metal cations per subunit.</text>
</comment>
<accession>A0A561TWH5</accession>
<evidence type="ECO:0000256" key="1">
    <source>
        <dbReference type="ARBA" id="ARBA00022723"/>
    </source>
</evidence>
<evidence type="ECO:0000256" key="3">
    <source>
        <dbReference type="PIRSR" id="PIRSR601559-50"/>
    </source>
</evidence>
<feature type="binding site" evidence="4">
    <location>
        <position position="22"/>
    </location>
    <ligand>
        <name>Zn(2+)</name>
        <dbReference type="ChEBI" id="CHEBI:29105"/>
        <label>1</label>
    </ligand>
</feature>
<feature type="binding site" evidence="4">
    <location>
        <position position="313"/>
    </location>
    <ligand>
        <name>Zn(2+)</name>
        <dbReference type="ChEBI" id="CHEBI:29105"/>
        <label>1</label>
    </ligand>
</feature>
<dbReference type="PROSITE" id="PS51347">
    <property type="entry name" value="PHOSPHOTRIESTERASE_2"/>
    <property type="match status" value="1"/>
</dbReference>
<reference evidence="6 7" key="1">
    <citation type="submission" date="2019-06" db="EMBL/GenBank/DDBJ databases">
        <title>Sequencing the genomes of 1000 actinobacteria strains.</title>
        <authorList>
            <person name="Klenk H.-P."/>
        </authorList>
    </citation>
    <scope>NUCLEOTIDE SEQUENCE [LARGE SCALE GENOMIC DNA]</scope>
    <source>
        <strain evidence="6 7">DSM 44826</strain>
    </source>
</reference>
<feature type="binding site" description="via carbamate group" evidence="4">
    <location>
        <position position="167"/>
    </location>
    <ligand>
        <name>Zn(2+)</name>
        <dbReference type="ChEBI" id="CHEBI:29105"/>
        <label>1</label>
    </ligand>
</feature>
<dbReference type="GO" id="GO:0008270">
    <property type="term" value="F:zinc ion binding"/>
    <property type="evidence" value="ECO:0007669"/>
    <property type="project" value="InterPro"/>
</dbReference>
<dbReference type="Proteomes" id="UP000317940">
    <property type="component" value="Unassembled WGS sequence"/>
</dbReference>
<dbReference type="InterPro" id="IPR001559">
    <property type="entry name" value="Phosphotriesterase"/>
</dbReference>
<evidence type="ECO:0000256" key="2">
    <source>
        <dbReference type="ARBA" id="ARBA00022801"/>
    </source>
</evidence>
<dbReference type="InterPro" id="IPR032466">
    <property type="entry name" value="Metal_Hydrolase"/>
</dbReference>
<keyword evidence="7" id="KW-1185">Reference proteome</keyword>
<feature type="binding site" evidence="4">
    <location>
        <position position="24"/>
    </location>
    <ligand>
        <name>Zn(2+)</name>
        <dbReference type="ChEBI" id="CHEBI:29105"/>
        <label>1</label>
    </ligand>
</feature>
<evidence type="ECO:0000313" key="7">
    <source>
        <dbReference type="Proteomes" id="UP000317940"/>
    </source>
</evidence>
<feature type="binding site" description="via carbamate group" evidence="4">
    <location>
        <position position="167"/>
    </location>
    <ligand>
        <name>Zn(2+)</name>
        <dbReference type="ChEBI" id="CHEBI:29105"/>
        <label>2</label>
    </ligand>
</feature>
<feature type="binding site" evidence="4">
    <location>
        <position position="204"/>
    </location>
    <ligand>
        <name>Zn(2+)</name>
        <dbReference type="ChEBI" id="CHEBI:29105"/>
        <label>2</label>
    </ligand>
</feature>
<dbReference type="GO" id="GO:0016787">
    <property type="term" value="F:hydrolase activity"/>
    <property type="evidence" value="ECO:0007669"/>
    <property type="project" value="UniProtKB-KW"/>
</dbReference>
<proteinExistence type="inferred from homology"/>
<dbReference type="OrthoDB" id="9795018at2"/>
<sequence>MSVITTVRGDIAPADLGYTSMHEHLNADMSLMLALAKRYGASPVPAELLSLTNENLAFLRDGGAALSPESSTQGDVDFTTAELGYFAKIGGRAVCDASPIGLRGDVRDLRTASERADVHVVFATGLYVADARPTEYQNLTEDEQVTFFRREVTDGVGNTGLRPGFLKCALSATDPSAPLHSVETTTLRALARVSAETGLSLHVHTAFPMSRAQVLAGVDIALDAGVSVERLVMMHMDSFFRPWDAMAAYVGDIATPRTITTDTPRAVLDRGANIGLDAWSSTVPVLPDDYDRMKGLVDLIRGGYGSQIVLGHDTTSKPHGRSYGGYGYTRFGQFVPPMLQQLGFDDEVYRRLVVDNPARILAH</sequence>
<evidence type="ECO:0000256" key="4">
    <source>
        <dbReference type="PIRSR" id="PIRSR601559-51"/>
    </source>
</evidence>
<dbReference type="SUPFAM" id="SSF51556">
    <property type="entry name" value="Metallo-dependent hydrolases"/>
    <property type="match status" value="1"/>
</dbReference>
<dbReference type="Pfam" id="PF02126">
    <property type="entry name" value="PTE"/>
    <property type="match status" value="2"/>
</dbReference>
<dbReference type="PANTHER" id="PTHR10819">
    <property type="entry name" value="PHOSPHOTRIESTERASE-RELATED"/>
    <property type="match status" value="1"/>
</dbReference>
<dbReference type="Gene3D" id="3.20.20.140">
    <property type="entry name" value="Metal-dependent hydrolases"/>
    <property type="match status" value="1"/>
</dbReference>
<dbReference type="RefSeq" id="WP_145909053.1">
    <property type="nucleotide sequence ID" value="NZ_BAAAMZ010000010.1"/>
</dbReference>
<organism evidence="6 7">
    <name type="scientific">Kitasatospora viridis</name>
    <dbReference type="NCBI Taxonomy" id="281105"/>
    <lineage>
        <taxon>Bacteria</taxon>
        <taxon>Bacillati</taxon>
        <taxon>Actinomycetota</taxon>
        <taxon>Actinomycetes</taxon>
        <taxon>Kitasatosporales</taxon>
        <taxon>Streptomycetaceae</taxon>
        <taxon>Kitasatospora</taxon>
    </lineage>
</organism>
<name>A0A561TWH5_9ACTN</name>
<keyword evidence="2" id="KW-0378">Hydrolase</keyword>
<gene>
    <name evidence="6" type="ORF">FHX73_12575</name>
</gene>
<dbReference type="EMBL" id="VIWT01000002">
    <property type="protein sequence ID" value="TWF91460.1"/>
    <property type="molecule type" value="Genomic_DNA"/>
</dbReference>
<evidence type="ECO:0000313" key="6">
    <source>
        <dbReference type="EMBL" id="TWF91460.1"/>
    </source>
</evidence>
<feature type="modified residue" description="N6-carboxylysine" evidence="3 5">
    <location>
        <position position="167"/>
    </location>
</feature>
<dbReference type="PANTHER" id="PTHR10819:SF3">
    <property type="entry name" value="PHOSPHOTRIESTERASE-RELATED PROTEIN"/>
    <property type="match status" value="1"/>
</dbReference>
<comment type="similarity">
    <text evidence="5">Belongs to the metallo-dependent hydrolases superfamily. Phosphotriesterase family.</text>
</comment>
<comment type="caution">
    <text evidence="6">The sequence shown here is derived from an EMBL/GenBank/DDBJ whole genome shotgun (WGS) entry which is preliminary data.</text>
</comment>
<keyword evidence="1 4" id="KW-0479">Metal-binding</keyword>
<evidence type="ECO:0000256" key="5">
    <source>
        <dbReference type="PROSITE-ProRule" id="PRU00679"/>
    </source>
</evidence>
<feature type="binding site" evidence="4">
    <location>
        <position position="235"/>
    </location>
    <ligand>
        <name>Zn(2+)</name>
        <dbReference type="ChEBI" id="CHEBI:29105"/>
        <label>2</label>
    </ligand>
</feature>